<dbReference type="InterPro" id="IPR016024">
    <property type="entry name" value="ARM-type_fold"/>
</dbReference>
<dbReference type="SUPFAM" id="SSF81995">
    <property type="entry name" value="beta-sandwich domain of Sec23/24"/>
    <property type="match status" value="1"/>
</dbReference>
<feature type="region of interest" description="Disordered" evidence="5">
    <location>
        <begin position="130"/>
        <end position="199"/>
    </location>
</feature>
<reference evidence="7" key="1">
    <citation type="journal article" date="2020" name="Fungal Divers.">
        <title>Resolving the Mortierellaceae phylogeny through synthesis of multi-gene phylogenetics and phylogenomics.</title>
        <authorList>
            <person name="Vandepol N."/>
            <person name="Liber J."/>
            <person name="Desiro A."/>
            <person name="Na H."/>
            <person name="Kennedy M."/>
            <person name="Barry K."/>
            <person name="Grigoriev I.V."/>
            <person name="Miller A.N."/>
            <person name="O'Donnell K."/>
            <person name="Stajich J.E."/>
            <person name="Bonito G."/>
        </authorList>
    </citation>
    <scope>NUCLEOTIDE SEQUENCE</scope>
    <source>
        <strain evidence="7">NRRL 6426</strain>
    </source>
</reference>
<keyword evidence="2" id="KW-0805">Transcription regulation</keyword>
<dbReference type="InterPro" id="IPR036431">
    <property type="entry name" value="ARID_dom_sf"/>
</dbReference>
<dbReference type="SUPFAM" id="SSF48371">
    <property type="entry name" value="ARM repeat"/>
    <property type="match status" value="1"/>
</dbReference>
<dbReference type="EMBL" id="JAAAUQ010000523">
    <property type="protein sequence ID" value="KAF9149495.1"/>
    <property type="molecule type" value="Genomic_DNA"/>
</dbReference>
<feature type="compositionally biased region" description="Pro residues" evidence="5">
    <location>
        <begin position="180"/>
        <end position="198"/>
    </location>
</feature>
<protein>
    <submittedName>
        <fullName evidence="7">Chromatin structure-remodeling complex protein rsc9</fullName>
    </submittedName>
</protein>
<comment type="caution">
    <text evidence="7">The sequence shown here is derived from an EMBL/GenBank/DDBJ whole genome shotgun (WGS) entry which is preliminary data.</text>
</comment>
<gene>
    <name evidence="7" type="primary">RSC9</name>
    <name evidence="7" type="ORF">BG015_008725</name>
</gene>
<dbReference type="Gene3D" id="1.25.10.10">
    <property type="entry name" value="Leucine-rich Repeat Variant"/>
    <property type="match status" value="1"/>
</dbReference>
<organism evidence="7 8">
    <name type="scientific">Linnemannia schmuckeri</name>
    <dbReference type="NCBI Taxonomy" id="64567"/>
    <lineage>
        <taxon>Eukaryota</taxon>
        <taxon>Fungi</taxon>
        <taxon>Fungi incertae sedis</taxon>
        <taxon>Mucoromycota</taxon>
        <taxon>Mortierellomycotina</taxon>
        <taxon>Mortierellomycetes</taxon>
        <taxon>Mortierellales</taxon>
        <taxon>Mortierellaceae</taxon>
        <taxon>Linnemannia</taxon>
    </lineage>
</organism>
<keyword evidence="8" id="KW-1185">Reference proteome</keyword>
<keyword evidence="3" id="KW-0804">Transcription</keyword>
<dbReference type="SMART" id="SM00501">
    <property type="entry name" value="BRIGHT"/>
    <property type="match status" value="1"/>
</dbReference>
<evidence type="ECO:0000256" key="1">
    <source>
        <dbReference type="ARBA" id="ARBA00022853"/>
    </source>
</evidence>
<dbReference type="Proteomes" id="UP000748756">
    <property type="component" value="Unassembled WGS sequence"/>
</dbReference>
<dbReference type="PANTHER" id="PTHR22970:SF14">
    <property type="entry name" value="AT-RICH INTERACTIVE DOMAIN-CONTAINING PROTEIN 2"/>
    <property type="match status" value="1"/>
</dbReference>
<evidence type="ECO:0000259" key="6">
    <source>
        <dbReference type="PROSITE" id="PS51011"/>
    </source>
</evidence>
<dbReference type="GO" id="GO:0016586">
    <property type="term" value="C:RSC-type complex"/>
    <property type="evidence" value="ECO:0007669"/>
    <property type="project" value="TreeGrafter"/>
</dbReference>
<accession>A0A9P5VAB9</accession>
<keyword evidence="4" id="KW-0539">Nucleus</keyword>
<dbReference type="PANTHER" id="PTHR22970">
    <property type="entry name" value="AT-RICH INTERACTIVE DOMAIN-CONTAINING PROTEIN 2"/>
    <property type="match status" value="1"/>
</dbReference>
<evidence type="ECO:0000256" key="2">
    <source>
        <dbReference type="ARBA" id="ARBA00023015"/>
    </source>
</evidence>
<feature type="compositionally biased region" description="Low complexity" evidence="5">
    <location>
        <begin position="155"/>
        <end position="179"/>
    </location>
</feature>
<dbReference type="InterPro" id="IPR011989">
    <property type="entry name" value="ARM-like"/>
</dbReference>
<name>A0A9P5VAB9_9FUNG</name>
<dbReference type="GO" id="GO:0003677">
    <property type="term" value="F:DNA binding"/>
    <property type="evidence" value="ECO:0007669"/>
    <property type="project" value="InterPro"/>
</dbReference>
<dbReference type="InterPro" id="IPR052406">
    <property type="entry name" value="Chromatin_Remodeling_Comp"/>
</dbReference>
<evidence type="ECO:0000256" key="5">
    <source>
        <dbReference type="SAM" id="MobiDB-lite"/>
    </source>
</evidence>
<dbReference type="OrthoDB" id="338531at2759"/>
<dbReference type="Gene3D" id="3.30.160.60">
    <property type="entry name" value="Classic Zinc Finger"/>
    <property type="match status" value="1"/>
</dbReference>
<dbReference type="AlphaFoldDB" id="A0A9P5VAB9"/>
<feature type="domain" description="ARID" evidence="6">
    <location>
        <begin position="26"/>
        <end position="118"/>
    </location>
</feature>
<keyword evidence="1" id="KW-0156">Chromatin regulator</keyword>
<sequence length="729" mass="83682">MTNLHSTTGADSNFTGMRREGTIDYTDEYNRFMARLEAFHHKHGTILNREPVLGSQRLDLLKVYKLVTAHGGCEKVTSERGWKRITLPFNFPPTCTNSAYVMKSVYVKNLELFEQEDFFGKEVPVNKFETQESNITRSREASQAPTTRRGPYMTQQMKQQLQQQQAQQQAQQQQQQHPIPQQPIPQPMPQAPQAPPTAAPVAAVVRPSNFYEGYYIEGGHQNRILLSLKSELPNEVDWAFSRLISLSFEWNEFSLNMIPGLLNELLSFAQPFFEWWGTLEPKDIDELMDDDVLNMNETHNLERVLQVFHILRNLSFLDQNISILTEHSGFRMMLQQGLSMPSSTQLNELRIYCLDTLECLSIHITLRSKFDMYLRELHKLLHTSDKALILGSLRALTRLAANEHNEKILSDIDPDIIERISQLLLIQDDELIGATLDYLYQFSSFHGDAAVQIAKNFPGNIVSVLVRFLSWGSPKTVPAPITVDPAQQILHEPYRALHWLQSNFESNPQAYIYEADLFKLYQTKFAAHGPMLRSADLVTVSRVGFPKMETSFVQGPEGMPPVQVIRGIAKKHWMDFSGAEDRILCRWIGCQTVVATEADLFQHAVQEHISPGMGLYTCQWLSCRRFTTPTHDRQQVIKHLKTHFPLTPSVKPFSNRPRWFDVRPNVLELPNRDLAGIPLTAVFVLRNLSRQKRNQKLFLPYEESLARIMGEFPKMSAFIVDILTYLRVG</sequence>
<feature type="compositionally biased region" description="Polar residues" evidence="5">
    <location>
        <begin position="131"/>
        <end position="146"/>
    </location>
</feature>
<evidence type="ECO:0000256" key="4">
    <source>
        <dbReference type="ARBA" id="ARBA00023242"/>
    </source>
</evidence>
<dbReference type="SMART" id="SM01014">
    <property type="entry name" value="ARID"/>
    <property type="match status" value="1"/>
</dbReference>
<dbReference type="GO" id="GO:0006325">
    <property type="term" value="P:chromatin organization"/>
    <property type="evidence" value="ECO:0007669"/>
    <property type="project" value="UniProtKB-KW"/>
</dbReference>
<evidence type="ECO:0000313" key="8">
    <source>
        <dbReference type="Proteomes" id="UP000748756"/>
    </source>
</evidence>
<evidence type="ECO:0000313" key="7">
    <source>
        <dbReference type="EMBL" id="KAF9149495.1"/>
    </source>
</evidence>
<dbReference type="SUPFAM" id="SSF46774">
    <property type="entry name" value="ARID-like"/>
    <property type="match status" value="1"/>
</dbReference>
<dbReference type="PROSITE" id="PS51011">
    <property type="entry name" value="ARID"/>
    <property type="match status" value="1"/>
</dbReference>
<dbReference type="Pfam" id="PF01388">
    <property type="entry name" value="ARID"/>
    <property type="match status" value="1"/>
</dbReference>
<dbReference type="InterPro" id="IPR001606">
    <property type="entry name" value="ARID_dom"/>
</dbReference>
<evidence type="ECO:0000256" key="3">
    <source>
        <dbReference type="ARBA" id="ARBA00023163"/>
    </source>
</evidence>
<dbReference type="Gene3D" id="1.10.150.60">
    <property type="entry name" value="ARID DNA-binding domain"/>
    <property type="match status" value="1"/>
</dbReference>
<proteinExistence type="predicted"/>